<keyword evidence="2" id="KW-0040">ANK repeat</keyword>
<dbReference type="InterPro" id="IPR036770">
    <property type="entry name" value="Ankyrin_rpt-contain_sf"/>
</dbReference>
<protein>
    <submittedName>
        <fullName evidence="3">Uncharacterized protein</fullName>
    </submittedName>
</protein>
<gene>
    <name evidence="3" type="ORF">DEA37_0003382</name>
</gene>
<reference evidence="3 4" key="1">
    <citation type="journal article" date="2019" name="Gigascience">
        <title>Whole-genome sequence of the oriental lung fluke Paragonimus westermani.</title>
        <authorList>
            <person name="Oey H."/>
            <person name="Zakrzewski M."/>
            <person name="Narain K."/>
            <person name="Devi K.R."/>
            <person name="Agatsuma T."/>
            <person name="Nawaratna S."/>
            <person name="Gobert G.N."/>
            <person name="Jones M.K."/>
            <person name="Ragan M.A."/>
            <person name="McManus D.P."/>
            <person name="Krause L."/>
        </authorList>
    </citation>
    <scope>NUCLEOTIDE SEQUENCE [LARGE SCALE GENOMIC DNA]</scope>
    <source>
        <strain evidence="3 4">IND2009</strain>
    </source>
</reference>
<keyword evidence="1" id="KW-0677">Repeat</keyword>
<organism evidence="3 4">
    <name type="scientific">Paragonimus westermani</name>
    <dbReference type="NCBI Taxonomy" id="34504"/>
    <lineage>
        <taxon>Eukaryota</taxon>
        <taxon>Metazoa</taxon>
        <taxon>Spiralia</taxon>
        <taxon>Lophotrochozoa</taxon>
        <taxon>Platyhelminthes</taxon>
        <taxon>Trematoda</taxon>
        <taxon>Digenea</taxon>
        <taxon>Plagiorchiida</taxon>
        <taxon>Troglotremata</taxon>
        <taxon>Troglotrematidae</taxon>
        <taxon>Paragonimus</taxon>
    </lineage>
</organism>
<keyword evidence="4" id="KW-1185">Reference proteome</keyword>
<dbReference type="EMBL" id="QNGE01004262">
    <property type="protein sequence ID" value="KAA3673067.1"/>
    <property type="molecule type" value="Genomic_DNA"/>
</dbReference>
<evidence type="ECO:0000256" key="2">
    <source>
        <dbReference type="ARBA" id="ARBA00023043"/>
    </source>
</evidence>
<dbReference type="Proteomes" id="UP000324629">
    <property type="component" value="Unassembled WGS sequence"/>
</dbReference>
<evidence type="ECO:0000313" key="3">
    <source>
        <dbReference type="EMBL" id="KAA3673067.1"/>
    </source>
</evidence>
<dbReference type="AlphaFoldDB" id="A0A5J4NC02"/>
<proteinExistence type="predicted"/>
<sequence length="147" mass="16291">MEGHLPVLQCLVSQVRTPIYLLDTPNDNGDTPETLARRFLKDDVLTYVEKVKAEHPDHLCKADMFAVLAFPAHTAAYKGDLEHLQALVDGGIVKIDERDEQGSTPLHKGDFTIEELEWSSLVLNLATELKVQAQRNSKQGSSKLVVG</sequence>
<comment type="caution">
    <text evidence="3">The sequence shown here is derived from an EMBL/GenBank/DDBJ whole genome shotgun (WGS) entry which is preliminary data.</text>
</comment>
<evidence type="ECO:0000256" key="1">
    <source>
        <dbReference type="ARBA" id="ARBA00022737"/>
    </source>
</evidence>
<name>A0A5J4NC02_9TREM</name>
<evidence type="ECO:0000313" key="4">
    <source>
        <dbReference type="Proteomes" id="UP000324629"/>
    </source>
</evidence>
<dbReference type="PANTHER" id="PTHR24201">
    <property type="entry name" value="ANK_REP_REGION DOMAIN-CONTAINING PROTEIN"/>
    <property type="match status" value="1"/>
</dbReference>
<accession>A0A5J4NC02</accession>
<dbReference type="Gene3D" id="1.25.40.20">
    <property type="entry name" value="Ankyrin repeat-containing domain"/>
    <property type="match status" value="1"/>
</dbReference>
<dbReference type="SUPFAM" id="SSF48403">
    <property type="entry name" value="Ankyrin repeat"/>
    <property type="match status" value="1"/>
</dbReference>
<dbReference type="InterPro" id="IPR050776">
    <property type="entry name" value="Ank_Repeat/CDKN_Inhibitor"/>
</dbReference>